<reference evidence="2" key="1">
    <citation type="submission" date="2020-05" db="EMBL/GenBank/DDBJ databases">
        <title>Mycena genomes resolve the evolution of fungal bioluminescence.</title>
        <authorList>
            <person name="Tsai I.J."/>
        </authorList>
    </citation>
    <scope>NUCLEOTIDE SEQUENCE</scope>
    <source>
        <strain evidence="2">160909Yilan</strain>
    </source>
</reference>
<gene>
    <name evidence="2" type="ORF">MSAN_00171000</name>
</gene>
<keyword evidence="3" id="KW-1185">Reference proteome</keyword>
<evidence type="ECO:0000313" key="3">
    <source>
        <dbReference type="Proteomes" id="UP000623467"/>
    </source>
</evidence>
<dbReference type="AlphaFoldDB" id="A0A8H6ZEE0"/>
<comment type="caution">
    <text evidence="2">The sequence shown here is derived from an EMBL/GenBank/DDBJ whole genome shotgun (WGS) entry which is preliminary data.</text>
</comment>
<feature type="region of interest" description="Disordered" evidence="1">
    <location>
        <begin position="1"/>
        <end position="50"/>
    </location>
</feature>
<dbReference type="Proteomes" id="UP000623467">
    <property type="component" value="Unassembled WGS sequence"/>
</dbReference>
<sequence length="335" mass="37177">MDPTYVVTENSEPETELDSKLRPSSSTQAQEPQKRKQNFDGDLIPDRKLGKVDVSHTTEWRNKKGMTKKARVVNMHHKIASFFKESEEPDSDLEIVEPVHREDILMSDPVPLALDNFPSDLNAPIPEISVSSPEIHDPAPPLEADRSSTTIPSIPAASLADESAMTQASVAPKPAVHTGLNETEVKAKHTKLHVLIKKHKKALSTKDSLISNTKAASFLLDLKALSQYNDKLLELSLKKIKLVASVKTTCPLLHPKLWQKISSSCPFEEASLAVSHCCRKGSYYARVLRKMVAQLLSDGTLLEKHQGASAHHESLLNNPAIRDTLQEWVKWDSRG</sequence>
<dbReference type="OrthoDB" id="6511194at2759"/>
<feature type="compositionally biased region" description="Basic and acidic residues" evidence="1">
    <location>
        <begin position="32"/>
        <end position="50"/>
    </location>
</feature>
<accession>A0A8H6ZEE0</accession>
<proteinExistence type="predicted"/>
<organism evidence="2 3">
    <name type="scientific">Mycena sanguinolenta</name>
    <dbReference type="NCBI Taxonomy" id="230812"/>
    <lineage>
        <taxon>Eukaryota</taxon>
        <taxon>Fungi</taxon>
        <taxon>Dikarya</taxon>
        <taxon>Basidiomycota</taxon>
        <taxon>Agaricomycotina</taxon>
        <taxon>Agaricomycetes</taxon>
        <taxon>Agaricomycetidae</taxon>
        <taxon>Agaricales</taxon>
        <taxon>Marasmiineae</taxon>
        <taxon>Mycenaceae</taxon>
        <taxon>Mycena</taxon>
    </lineage>
</organism>
<protein>
    <submittedName>
        <fullName evidence="2">Uncharacterized protein</fullName>
    </submittedName>
</protein>
<evidence type="ECO:0000256" key="1">
    <source>
        <dbReference type="SAM" id="MobiDB-lite"/>
    </source>
</evidence>
<evidence type="ECO:0000313" key="2">
    <source>
        <dbReference type="EMBL" id="KAF7377490.1"/>
    </source>
</evidence>
<feature type="compositionally biased region" description="Polar residues" evidence="1">
    <location>
        <begin position="22"/>
        <end position="31"/>
    </location>
</feature>
<name>A0A8H6ZEE0_9AGAR</name>
<dbReference type="EMBL" id="JACAZH010000001">
    <property type="protein sequence ID" value="KAF7377490.1"/>
    <property type="molecule type" value="Genomic_DNA"/>
</dbReference>